<dbReference type="Proteomes" id="UP000789901">
    <property type="component" value="Unassembled WGS sequence"/>
</dbReference>
<evidence type="ECO:0000313" key="2">
    <source>
        <dbReference type="EMBL" id="CAG8805574.1"/>
    </source>
</evidence>
<comment type="caution">
    <text evidence="2">The sequence shown here is derived from an EMBL/GenBank/DDBJ whole genome shotgun (WGS) entry which is preliminary data.</text>
</comment>
<evidence type="ECO:0000256" key="1">
    <source>
        <dbReference type="SAM" id="MobiDB-lite"/>
    </source>
</evidence>
<feature type="region of interest" description="Disordered" evidence="1">
    <location>
        <begin position="29"/>
        <end position="52"/>
    </location>
</feature>
<dbReference type="EMBL" id="CAJVQB010025098">
    <property type="protein sequence ID" value="CAG8805574.1"/>
    <property type="molecule type" value="Genomic_DNA"/>
</dbReference>
<evidence type="ECO:0000313" key="3">
    <source>
        <dbReference type="Proteomes" id="UP000789901"/>
    </source>
</evidence>
<reference evidence="2 3" key="1">
    <citation type="submission" date="2021-06" db="EMBL/GenBank/DDBJ databases">
        <authorList>
            <person name="Kallberg Y."/>
            <person name="Tangrot J."/>
            <person name="Rosling A."/>
        </authorList>
    </citation>
    <scope>NUCLEOTIDE SEQUENCE [LARGE SCALE GENOMIC DNA]</scope>
    <source>
        <strain evidence="2 3">120-4 pot B 10/14</strain>
    </source>
</reference>
<organism evidence="2 3">
    <name type="scientific">Gigaspora margarita</name>
    <dbReference type="NCBI Taxonomy" id="4874"/>
    <lineage>
        <taxon>Eukaryota</taxon>
        <taxon>Fungi</taxon>
        <taxon>Fungi incertae sedis</taxon>
        <taxon>Mucoromycota</taxon>
        <taxon>Glomeromycotina</taxon>
        <taxon>Glomeromycetes</taxon>
        <taxon>Diversisporales</taxon>
        <taxon>Gigasporaceae</taxon>
        <taxon>Gigaspora</taxon>
    </lineage>
</organism>
<keyword evidence="3" id="KW-1185">Reference proteome</keyword>
<name>A0ABN7VYC1_GIGMA</name>
<gene>
    <name evidence="2" type="ORF">GMARGA_LOCUS24120</name>
</gene>
<protein>
    <submittedName>
        <fullName evidence="2">5343_t:CDS:1</fullName>
    </submittedName>
</protein>
<proteinExistence type="predicted"/>
<feature type="non-terminal residue" evidence="2">
    <location>
        <position position="1"/>
    </location>
</feature>
<sequence>MNPTSTLTLSSVLETNPIPNMLDQQSSQNHLSFQNAPNPNNSTDSTNSISPNNNDSQICTYWRPSPKLKNLYNKFQDNILAQWPRIACVFCECLLYPKKASWIIHDLLVTYPLQQYISGVLLSFNPNVNQITKPRVPTCKFCKNPTTRFLFSYLSPMPEIISVPLHKRKHLSPVYLHCSLGRTPNSNPYAEYRSLTGTMGYSPTVKFLTTEPPPTRSRSVLLAYMIDENNENPYYNDTIMKYMHRPLNPEFENLTYPQYFEQYSIIPSQSTTSYPIYRDQLQNYIIKRTKKIMIRYRYLKLENAQTTTIHHSQLTRLNNQFSEMLDRLLYSLNNQLPTNLYSIIQSQLETLKILPHIFPLTATLELPAD</sequence>
<feature type="compositionally biased region" description="Low complexity" evidence="1">
    <location>
        <begin position="37"/>
        <end position="52"/>
    </location>
</feature>
<accession>A0ABN7VYC1</accession>